<sequence length="551" mass="62430">MKVLTNKSLSSLYPYLGLILLISPSVVWISLDRHVWPYDQAWYGQVSVELFYKLINSPLGWLWATINALGSKAPGVAWFGQLFVPLGSAIGSIDAGLLLSILVTQLMTLVLMFETFIELSGGRKLIAMTGCLAIASAPLFVAMSHQYFVEPMQTLAVAWFVLIMSFAPKWSKKLILNQLIAATSFAMLAKVSSPMYCLGPGLVGLAYLFRKKERSPIQNYEKWERQAIAGSFILAILLTTAALAWYVKNWNSISSYVISVSSDESFQSLYGKKDSLINKILYWLDATRSSFFYQGTSILVIMTFILAISIAIFRYIKKGSKPQNHFNLCALVSFLQIFFVLRTFWSNIVEEHRYLLPLIIYFAVIISWSLVQINRKFVTSLLIAALILQLLFVHSQALNISYPNATISYWLHPLDQNPDNANDLNEIAKRTCSETSKNRYNIVAIELPWLNSNSMSYFAAKQLEPLQIRCYYTSLGYTENNLDKAWERLLSLNTNYFIAPNRTFYPDASDPFNRVALLALEKVQNSRVFRLESSVNNSKINLFKKIGSSSQ</sequence>
<dbReference type="EMBL" id="JAZBJZ010000003">
    <property type="protein sequence ID" value="MEE3715443.1"/>
    <property type="molecule type" value="Genomic_DNA"/>
</dbReference>
<evidence type="ECO:0000256" key="1">
    <source>
        <dbReference type="SAM" id="Phobius"/>
    </source>
</evidence>
<evidence type="ECO:0000313" key="3">
    <source>
        <dbReference type="Proteomes" id="UP001333818"/>
    </source>
</evidence>
<name>A0AAW9PTU0_9CYAN</name>
<gene>
    <name evidence="2" type="ORF">V2H45_01640</name>
</gene>
<organism evidence="2 3">
    <name type="scientific">Tumidithrix elongata BACA0141</name>
    <dbReference type="NCBI Taxonomy" id="2716417"/>
    <lineage>
        <taxon>Bacteria</taxon>
        <taxon>Bacillati</taxon>
        <taxon>Cyanobacteriota</taxon>
        <taxon>Cyanophyceae</taxon>
        <taxon>Pseudanabaenales</taxon>
        <taxon>Pseudanabaenaceae</taxon>
        <taxon>Tumidithrix</taxon>
        <taxon>Tumidithrix elongata</taxon>
    </lineage>
</organism>
<feature type="transmembrane region" description="Helical" evidence="1">
    <location>
        <begin position="378"/>
        <end position="398"/>
    </location>
</feature>
<feature type="transmembrane region" description="Helical" evidence="1">
    <location>
        <begin position="82"/>
        <end position="113"/>
    </location>
</feature>
<feature type="transmembrane region" description="Helical" evidence="1">
    <location>
        <begin position="328"/>
        <end position="348"/>
    </location>
</feature>
<comment type="caution">
    <text evidence="2">The sequence shown here is derived from an EMBL/GenBank/DDBJ whole genome shotgun (WGS) entry which is preliminary data.</text>
</comment>
<proteinExistence type="predicted"/>
<feature type="transmembrane region" description="Helical" evidence="1">
    <location>
        <begin position="354"/>
        <end position="371"/>
    </location>
</feature>
<dbReference type="AlphaFoldDB" id="A0AAW9PTU0"/>
<reference evidence="2" key="1">
    <citation type="submission" date="2024-01" db="EMBL/GenBank/DDBJ databases">
        <title>Bank of Algae and Cyanobacteria of the Azores (BACA) strain genomes.</title>
        <authorList>
            <person name="Luz R."/>
            <person name="Cordeiro R."/>
            <person name="Fonseca A."/>
            <person name="Goncalves V."/>
        </authorList>
    </citation>
    <scope>NUCLEOTIDE SEQUENCE</scope>
    <source>
        <strain evidence="2">BACA0141</strain>
    </source>
</reference>
<feature type="transmembrane region" description="Helical" evidence="1">
    <location>
        <begin position="125"/>
        <end position="142"/>
    </location>
</feature>
<dbReference type="RefSeq" id="WP_330481865.1">
    <property type="nucleotide sequence ID" value="NZ_JAZBJZ010000003.1"/>
</dbReference>
<evidence type="ECO:0000313" key="2">
    <source>
        <dbReference type="EMBL" id="MEE3715443.1"/>
    </source>
</evidence>
<keyword evidence="1" id="KW-1133">Transmembrane helix</keyword>
<keyword evidence="3" id="KW-1185">Reference proteome</keyword>
<feature type="transmembrane region" description="Helical" evidence="1">
    <location>
        <begin position="191"/>
        <end position="209"/>
    </location>
</feature>
<feature type="transmembrane region" description="Helical" evidence="1">
    <location>
        <begin position="229"/>
        <end position="247"/>
    </location>
</feature>
<protein>
    <recommendedName>
        <fullName evidence="4">Glycosyltransferase RgtA/B/C/D-like domain-containing protein</fullName>
    </recommendedName>
</protein>
<keyword evidence="1" id="KW-0812">Transmembrane</keyword>
<feature type="transmembrane region" description="Helical" evidence="1">
    <location>
        <begin position="154"/>
        <end position="171"/>
    </location>
</feature>
<accession>A0AAW9PTU0</accession>
<feature type="transmembrane region" description="Helical" evidence="1">
    <location>
        <begin position="291"/>
        <end position="316"/>
    </location>
</feature>
<keyword evidence="1" id="KW-0472">Membrane</keyword>
<dbReference type="Proteomes" id="UP001333818">
    <property type="component" value="Unassembled WGS sequence"/>
</dbReference>
<feature type="transmembrane region" description="Helical" evidence="1">
    <location>
        <begin position="12"/>
        <end position="31"/>
    </location>
</feature>
<evidence type="ECO:0008006" key="4">
    <source>
        <dbReference type="Google" id="ProtNLM"/>
    </source>
</evidence>